<dbReference type="PROSITE" id="PS50853">
    <property type="entry name" value="FN3"/>
    <property type="match status" value="1"/>
</dbReference>
<dbReference type="STRING" id="413434.SAMN04488132_11188"/>
<feature type="signal peptide" evidence="1">
    <location>
        <begin position="1"/>
        <end position="27"/>
    </location>
</feature>
<dbReference type="EMBL" id="FUWH01000011">
    <property type="protein sequence ID" value="SKA13217.1"/>
    <property type="molecule type" value="Genomic_DNA"/>
</dbReference>
<protein>
    <submittedName>
        <fullName evidence="3">Gliding motility-associated C-terminal domain-containing protein</fullName>
    </submittedName>
</protein>
<dbReference type="InterPro" id="IPR044023">
    <property type="entry name" value="Ig_7"/>
</dbReference>
<feature type="chain" id="PRO_5013273093" evidence="1">
    <location>
        <begin position="28"/>
        <end position="2540"/>
    </location>
</feature>
<dbReference type="InterPro" id="IPR013783">
    <property type="entry name" value="Ig-like_fold"/>
</dbReference>
<evidence type="ECO:0000313" key="3">
    <source>
        <dbReference type="EMBL" id="SKA13217.1"/>
    </source>
</evidence>
<name>A0A1T4RBE3_9BACT</name>
<dbReference type="Proteomes" id="UP000190888">
    <property type="component" value="Unassembled WGS sequence"/>
</dbReference>
<dbReference type="InterPro" id="IPR026341">
    <property type="entry name" value="T9SS_type_B"/>
</dbReference>
<dbReference type="InterPro" id="IPR003961">
    <property type="entry name" value="FN3_dom"/>
</dbReference>
<proteinExistence type="predicted"/>
<evidence type="ECO:0000313" key="4">
    <source>
        <dbReference type="Proteomes" id="UP000190888"/>
    </source>
</evidence>
<gene>
    <name evidence="3" type="ORF">SAMN04488132_11188</name>
</gene>
<organism evidence="3 4">
    <name type="scientific">Sediminibacterium ginsengisoli</name>
    <dbReference type="NCBI Taxonomy" id="413434"/>
    <lineage>
        <taxon>Bacteria</taxon>
        <taxon>Pseudomonadati</taxon>
        <taxon>Bacteroidota</taxon>
        <taxon>Chitinophagia</taxon>
        <taxon>Chitinophagales</taxon>
        <taxon>Chitinophagaceae</taxon>
        <taxon>Sediminibacterium</taxon>
    </lineage>
</organism>
<dbReference type="NCBIfam" id="TIGR04131">
    <property type="entry name" value="Bac_Flav_CTERM"/>
    <property type="match status" value="1"/>
</dbReference>
<evidence type="ECO:0000256" key="1">
    <source>
        <dbReference type="SAM" id="SignalP"/>
    </source>
</evidence>
<reference evidence="3 4" key="1">
    <citation type="submission" date="2017-02" db="EMBL/GenBank/DDBJ databases">
        <authorList>
            <person name="Peterson S.W."/>
        </authorList>
    </citation>
    <scope>NUCLEOTIDE SEQUENCE [LARGE SCALE GENOMIC DNA]</scope>
    <source>
        <strain evidence="3 4">DSM 22335</strain>
    </source>
</reference>
<sequence length="2540" mass="257943">MKKLHSSKSAFIALTLLFCLFSRFSRAQLQVPCGYATSQQQVASGVCVLCAVQNPGRATDGDTTTFSVINTTVGATGYFGQLLRFGSTYLTGDTVSVMLEVPSTLISAQLLGGIRLETYMGTTPNGDAITGSLARVQLLGGNTNKFRLSFAATMPFDGVSVSLNGAVSLLSSLRVYAAQAYVTPPVIVNRSGIQANAQGGTVFSGVCVLCSVDNPGRAVDRDTSTYSAVRSTVGALGYVGELLKFPSGFAAGDSIRLMLQVPSQVIDAQVLGGIRVETYTGNTANGNPVTLGGGLARVELLNQEGKYSVTFAANHAFDGVSVSINGLVAALSTLRIYDAAVISFSQNIQTVCAGSSATINAALPAGADISWFTTASGGSAVATGAFFTTPPVNSSVTYYAQAARNGCVNPNRVAVVINPVAIPAAPAISPSTLSICVGDSVKAVATAPAGVDFKWYTVPAGGTSFFSGDSLAIAGPANSTVYYAEAVNQGCASATRTPLGVTVNALPANLAVTPPSATIAAGETASFTASSSDASATYNWYLVNTAGSAIYTGASFTTPVLNASTTYYVEARSTAGCVSAARLAVPVTVSGSIANNTPCDRATSQTTDISGLCVACSVSNAARATDTDTTSYSTLSVVAGLAGAYAEQTLVFPFAAAAADTVRIGLHFNTGVADVNLLSSLQVASYNGVTYNNDRTAFNNALVNVQLLNGGQDAVISFVPQAAFDRVQIRVSSGLAGLIYNAGIRYAVRIKPFPAVTPSAPAICAASSVTLNAAAIAGNSYRWYDAATGGTLLFTGGSFTTPVINATTTYYLAVVSSTGCEQAARLPVAITVSAVPADPVVTATQVNICSGSTASMSIQSPDPALTYNWYTAATGGTAVHTGTNFTTGNITTDTAFYVEAVNAGGCSSANRIKVTVTANTIPAAPVTSAAGTTVCAGSSATLSVQNPVSGYTYRWYDVPAAGAVLGTGASYTTASLTSDKTYYVEAVSGAGCPGPRTAVPVTVNPAPAAPTVTVTPPSATISSGETAALAISGPVGGNTYYWYTQSTGGVSAATGTTYTTPALAATTTFYAEAASAAGCRSTTRTPVTITVNAVNNLTCDAATSETSNTNAIVCIGCNVSTPGGATDTDTTTFSQLNMTVAALGAYIQQTLIFPHVSETGDALQLIMEGPVGLATATIAGAIRIETFNGGVSNGDVRAINDALVNITLLGGTKFAVRFTPAAAFDRVQVTLDGGLVGALNNVRIYYATIQVSPPVPTANTVTLCNGGTANLAVTPRSNVTVSWYTTPSGGVAFATGNNISVPNITSSVTYYAEAARTSNNCVNPTRVPVMVVVNPAPAAPAVASANPVICAGTAATLQVTNPDNTLTYRWYDGSNVLAHTGIAYTTPVLSNSTNYSVEAVNSTNCPSSTRTAVAVTVTAAPDLPVIAGNTNVCINTGAVLSVSNAVVGVTYNWYKTSAGGSIVYTGASFTTPPVTENTAYYVEAVSGGGCGSSGRTAVNLTVSPAPAAPQTASNNIQVCTGAQATLSVLNPQPGYVYRWYDAPVNGNLLYTGASVSANPVSGTVTVYVEASTAAGCLSSSRTAVVLQETTIPAAPAASVTGGSVCANSSAILVVQSPAPGITYRWYDAAAAGNLLYTGTSFSTPALDNNTSYFVEAMSSAGCTSTRTTVAVTVNQKPDLPEIAPATLNVTAGGTAVFDVVSPQAGVTYNWYNAASAGTLLYSGTHFSASPVNANASYFVEAVNGAGCTSNGRQVVTVTVGNMPSAPTVTGNGSPVCAGTSATLAIVNPEAGVSYNWYDASTGGNLLFTSTSITTPLLSNTTSYYVAAVKDGQSSARTTVTVNVSPKPSAPVIAPASVNTCSGAPVSLQVQSPDPAATYNWYNVPVGGSSLNSGTVFNTTAVAGSSSYYAETMTAAGCTSNRTAVNITAGTTPAAPQITGTATTNVCTGSPATLNILNPQSGFVYNWYDAPGGGNLLYSGATITTGAVNANVTLYAEAVSTGCSSTSRTAVALVAAPVPAAPAVSVAPQPACSGTQAVLAIQSPDPSFTYRWYDAPAGGNLLFTGNTFTTNPLSGTVANYYAEANGTNGCGSTRTTATVNILPAPATPDVVPASFTVSANGQATFNINNPQAGITYRWYSAASGGMLLYTGTSFNTGNVSATTSYYVEAVSGAGCTSPARKQVVVTVAPPPAAPVVSGNAAPVCAGNTATLVVVNPNPVYTYRWYDAATGGTLVFSGSSFTTNPLSVNITYYVEAVFEGQTSTRTAVTVTVNPRPAAPVLVPATVEACANAPLVLRVDLPVTGNTYNWYNAATGGTSVFSGTVYTVNAPASGVYYVDATNSFNCTSTGRTALPVTILQPLPAPVPVVDSRTATSVTFSWNAIGGAAGYEVTTNGGTSFTTPSTGAAGLKHTVGNLQPGNVVTFQVRALGVTTCQNSMLSVTLNGTSDNPLGDGIYIPNAFSPNGDGRNDRFKAYGNTIASMDIMIYSQWGSLLYNQKNDLQGWDGISDGKRQPTGVYIYIINIVLQNGTKVTRTGSLNLIR</sequence>
<dbReference type="OrthoDB" id="1236981at2"/>
<evidence type="ECO:0000259" key="2">
    <source>
        <dbReference type="PROSITE" id="PS50853"/>
    </source>
</evidence>
<dbReference type="CDD" id="cd00063">
    <property type="entry name" value="FN3"/>
    <property type="match status" value="1"/>
</dbReference>
<dbReference type="Gene3D" id="2.60.40.10">
    <property type="entry name" value="Immunoglobulins"/>
    <property type="match status" value="1"/>
</dbReference>
<dbReference type="InterPro" id="IPR036116">
    <property type="entry name" value="FN3_sf"/>
</dbReference>
<dbReference type="Pfam" id="PF13585">
    <property type="entry name" value="CHU_C"/>
    <property type="match status" value="1"/>
</dbReference>
<dbReference type="SUPFAM" id="SSF49265">
    <property type="entry name" value="Fibronectin type III"/>
    <property type="match status" value="1"/>
</dbReference>
<keyword evidence="4" id="KW-1185">Reference proteome</keyword>
<dbReference type="Pfam" id="PF19081">
    <property type="entry name" value="Ig_7"/>
    <property type="match status" value="20"/>
</dbReference>
<dbReference type="SMART" id="SM00060">
    <property type="entry name" value="FN3"/>
    <property type="match status" value="1"/>
</dbReference>
<feature type="domain" description="Fibronectin type-III" evidence="2">
    <location>
        <begin position="2359"/>
        <end position="2448"/>
    </location>
</feature>
<dbReference type="RefSeq" id="WP_078832471.1">
    <property type="nucleotide sequence ID" value="NZ_FUWH01000011.1"/>
</dbReference>
<keyword evidence="1" id="KW-0732">Signal</keyword>
<accession>A0A1T4RBE3</accession>